<dbReference type="WBParaSite" id="MBELARI_LOCUS20237">
    <property type="protein sequence ID" value="MBELARI_LOCUS20237"/>
    <property type="gene ID" value="MBELARI_LOCUS20237"/>
</dbReference>
<dbReference type="GO" id="GO:0005886">
    <property type="term" value="C:plasma membrane"/>
    <property type="evidence" value="ECO:0007669"/>
    <property type="project" value="TreeGrafter"/>
</dbReference>
<dbReference type="GO" id="GO:0015250">
    <property type="term" value="F:water channel activity"/>
    <property type="evidence" value="ECO:0007669"/>
    <property type="project" value="TreeGrafter"/>
</dbReference>
<keyword evidence="6 9" id="KW-1133">Transmembrane helix</keyword>
<dbReference type="GO" id="GO:0005737">
    <property type="term" value="C:cytoplasm"/>
    <property type="evidence" value="ECO:0007669"/>
    <property type="project" value="UniProtKB-ARBA"/>
</dbReference>
<dbReference type="InterPro" id="IPR023271">
    <property type="entry name" value="Aquaporin-like"/>
</dbReference>
<dbReference type="InterPro" id="IPR000425">
    <property type="entry name" value="MIP"/>
</dbReference>
<dbReference type="SUPFAM" id="SSF81338">
    <property type="entry name" value="Aquaporin-like"/>
    <property type="match status" value="1"/>
</dbReference>
<proteinExistence type="inferred from homology"/>
<feature type="transmembrane region" description="Helical" evidence="9">
    <location>
        <begin position="46"/>
        <end position="71"/>
    </location>
</feature>
<evidence type="ECO:0000256" key="9">
    <source>
        <dbReference type="SAM" id="Phobius"/>
    </source>
</evidence>
<evidence type="ECO:0000256" key="1">
    <source>
        <dbReference type="ARBA" id="ARBA00004127"/>
    </source>
</evidence>
<keyword evidence="4 8" id="KW-0812">Transmembrane</keyword>
<keyword evidence="5" id="KW-0677">Repeat</keyword>
<protein>
    <submittedName>
        <fullName evidence="11">Aquaporin</fullName>
    </submittedName>
</protein>
<dbReference type="PROSITE" id="PS00221">
    <property type="entry name" value="MIP"/>
    <property type="match status" value="1"/>
</dbReference>
<evidence type="ECO:0000256" key="2">
    <source>
        <dbReference type="ARBA" id="ARBA00006175"/>
    </source>
</evidence>
<reference evidence="11" key="1">
    <citation type="submission" date="2024-02" db="UniProtKB">
        <authorList>
            <consortium name="WormBaseParasite"/>
        </authorList>
    </citation>
    <scope>IDENTIFICATION</scope>
</reference>
<dbReference type="Proteomes" id="UP000887575">
    <property type="component" value="Unassembled WGS sequence"/>
</dbReference>
<feature type="transmembrane region" description="Helical" evidence="9">
    <location>
        <begin position="153"/>
        <end position="176"/>
    </location>
</feature>
<dbReference type="PANTHER" id="PTHR45665:SF9">
    <property type="entry name" value="AQUAPORIN-8"/>
    <property type="match status" value="1"/>
</dbReference>
<dbReference type="InterPro" id="IPR022357">
    <property type="entry name" value="MIP_CS"/>
</dbReference>
<keyword evidence="3 8" id="KW-0813">Transport</keyword>
<dbReference type="PANTHER" id="PTHR45665">
    <property type="entry name" value="AQUAPORIN-8"/>
    <property type="match status" value="1"/>
</dbReference>
<evidence type="ECO:0000256" key="6">
    <source>
        <dbReference type="ARBA" id="ARBA00022989"/>
    </source>
</evidence>
<accession>A0AAF3J719</accession>
<feature type="transmembrane region" description="Helical" evidence="9">
    <location>
        <begin position="111"/>
        <end position="133"/>
    </location>
</feature>
<evidence type="ECO:0000256" key="3">
    <source>
        <dbReference type="ARBA" id="ARBA00022448"/>
    </source>
</evidence>
<evidence type="ECO:0000256" key="4">
    <source>
        <dbReference type="ARBA" id="ARBA00022692"/>
    </source>
</evidence>
<evidence type="ECO:0000256" key="5">
    <source>
        <dbReference type="ARBA" id="ARBA00022737"/>
    </source>
</evidence>
<evidence type="ECO:0000256" key="7">
    <source>
        <dbReference type="ARBA" id="ARBA00023136"/>
    </source>
</evidence>
<sequence length="267" mass="28124">MTFTTTVTFPPNNEATSSYPLEAEEKGKMADEAPAYSIVSRCAAEFFGLVVFVFVGTAQALAGGGILNAALAHGITIFILIAAFGNLSGGHFNPAVTLGIAAVGRISPVHAVCYILSQLGGGFFGSLLAKLIMGDSFEKFGFGATIFAANVAWYQGLLAELFATFMLVQTVLMTAVDTGSNQLAPLAIGFTVAADILAIGTLTGASMNPGRSFGPQIVGALFHSSAIRPTNRYWALHWVYYLGPFGGAILAAVIYKVFYSRENRILK</sequence>
<dbReference type="AlphaFoldDB" id="A0AAF3J719"/>
<evidence type="ECO:0000256" key="8">
    <source>
        <dbReference type="RuleBase" id="RU000477"/>
    </source>
</evidence>
<dbReference type="Gene3D" id="1.20.1080.10">
    <property type="entry name" value="Glycerol uptake facilitator protein"/>
    <property type="match status" value="1"/>
</dbReference>
<comment type="subcellular location">
    <subcellularLocation>
        <location evidence="1">Endomembrane system</location>
        <topology evidence="1">Multi-pass membrane protein</topology>
    </subcellularLocation>
</comment>
<feature type="transmembrane region" description="Helical" evidence="9">
    <location>
        <begin position="77"/>
        <end position="104"/>
    </location>
</feature>
<dbReference type="GO" id="GO:0019755">
    <property type="term" value="P:one-carbon compound transport"/>
    <property type="evidence" value="ECO:0007669"/>
    <property type="project" value="UniProtKB-ARBA"/>
</dbReference>
<organism evidence="10 11">
    <name type="scientific">Mesorhabditis belari</name>
    <dbReference type="NCBI Taxonomy" id="2138241"/>
    <lineage>
        <taxon>Eukaryota</taxon>
        <taxon>Metazoa</taxon>
        <taxon>Ecdysozoa</taxon>
        <taxon>Nematoda</taxon>
        <taxon>Chromadorea</taxon>
        <taxon>Rhabditida</taxon>
        <taxon>Rhabditina</taxon>
        <taxon>Rhabditomorpha</taxon>
        <taxon>Rhabditoidea</taxon>
        <taxon>Rhabditidae</taxon>
        <taxon>Mesorhabditinae</taxon>
        <taxon>Mesorhabditis</taxon>
    </lineage>
</organism>
<keyword evidence="10" id="KW-1185">Reference proteome</keyword>
<evidence type="ECO:0000313" key="10">
    <source>
        <dbReference type="Proteomes" id="UP000887575"/>
    </source>
</evidence>
<name>A0AAF3J719_9BILA</name>
<feature type="transmembrane region" description="Helical" evidence="9">
    <location>
        <begin position="183"/>
        <end position="205"/>
    </location>
</feature>
<evidence type="ECO:0000313" key="11">
    <source>
        <dbReference type="WBParaSite" id="MBELARI_LOCUS20237"/>
    </source>
</evidence>
<dbReference type="GO" id="GO:0012505">
    <property type="term" value="C:endomembrane system"/>
    <property type="evidence" value="ECO:0007669"/>
    <property type="project" value="UniProtKB-SubCell"/>
</dbReference>
<dbReference type="InterPro" id="IPR034294">
    <property type="entry name" value="Aquaporin_transptr"/>
</dbReference>
<dbReference type="Pfam" id="PF00230">
    <property type="entry name" value="MIP"/>
    <property type="match status" value="1"/>
</dbReference>
<feature type="transmembrane region" description="Helical" evidence="9">
    <location>
        <begin position="238"/>
        <end position="258"/>
    </location>
</feature>
<keyword evidence="7 9" id="KW-0472">Membrane</keyword>
<comment type="similarity">
    <text evidence="2 8">Belongs to the MIP/aquaporin (TC 1.A.8) family.</text>
</comment>
<dbReference type="PRINTS" id="PR00783">
    <property type="entry name" value="MINTRINSICP"/>
</dbReference>